<feature type="domain" description="Protein kinase" evidence="15">
    <location>
        <begin position="843"/>
        <end position="1118"/>
    </location>
</feature>
<dbReference type="PANTHER" id="PTHR45807:SF7">
    <property type="entry name" value="TYROSINE-PROTEIN KINASE HOPSCOTCH"/>
    <property type="match status" value="1"/>
</dbReference>
<keyword evidence="11" id="KW-0829">Tyrosine-protein kinase</keyword>
<sequence length="1118" mass="128255">MASNTLKISLVTDGKAVHVPYTSKTIAEDICISICKQLSIGPVARHIFALRITGKQIFLTPVSTFNEKLHSYDFRVRYRISDINNLKETDKNAFDYYFHQVRSDVLENKIPDLIYEKYKRELVGLGVTDMYRVMLEKDLSRDTVVSDYKKYIPKEVLKRHSLFIKKPIHDSLSNIQKASHDPWYVRMEYLKQSSVMAPEYLAEEYKAVTDHNGALTSVIVRVSPFHTPQPGIRYCLDSEREKWEHICGIDELCHISVRRDGTVEISRKNGIPFYLNFHSLLHMFSFVSLLDGYYRLSCKWIFNLCKDMTTPSLQKLYSMKCHGPVGGEFSYAKLEEKRGNRPGCFILRESQLKYNTYYIDVCMRESAKPKTFKLEKLATDEFIFNDDLNRYKSIQHLMLSYNDPKESIYLKECLPPSEYDISPLLLSRTDNIAGDSVADSTAVHSLIPAQPLCIHSRDLQVYKGQKKEGKDGITVVYRCMWRLAKGKKIEVAMKVLKHDLYEKYLKDFMELTGHWAYLESSAIVRLFGITLSSPVAMILEHMRLGPLDEYLRENKALLKVVDLIEAASNLASALWHLEEHGIVHGNIRCRRILVSCHEENKFTVKLGDPGIFHSYASKEVHWIPVECYSNLEYAKRSTAADVWAFATTLWEIFTYGETIEHNNYMDAMRYYASGKRLLRPSDCPSNVYQVMLECWDPDPHCRKQPQALLRDINQIYYQIYNSRAVHAYSKMKLSSLSHSDIISVNSIFSTNTESTAIDELVSVSDMAEADSDLTATSDSSRENSLTSKCLFYSQDMDNYEDNISCNFSTVFSNFNFSVATSATSLDSISSMQSIFELDANCNVILQGRIGQGFYGEVYKGTLEYLGDEDSEPRLVAVKKLKTSAVSTCLQDFEREISIMKTLTHPNIVDILGVLQEPEVSLVMEFVHHGSLQSYLKIYRESLTIKQLLKYALDIAKGMNYLGTKHIVHRDLAARNILVVDENHVKISDFGLAQVMEGNEYYIIKTNRDLPIKWYAPESLRDGKFSTRSDVWSYGVTMCEMFAYGEEPKLQLPKPDDSVGQEQQILLNAIESGTRFPCPPMCPPSVYVRIIYPCWQANPHDRPSFFELCEETEDLLAQH</sequence>
<dbReference type="EMBL" id="GEZM01096910">
    <property type="protein sequence ID" value="JAV54487.1"/>
    <property type="molecule type" value="Transcribed_RNA"/>
</dbReference>
<keyword evidence="7" id="KW-0418">Kinase</keyword>
<keyword evidence="5" id="KW-0677">Repeat</keyword>
<dbReference type="InterPro" id="IPR014352">
    <property type="entry name" value="FERM/acyl-CoA-bd_prot_sf"/>
</dbReference>
<dbReference type="CDD" id="cd00192">
    <property type="entry name" value="PTKc"/>
    <property type="match status" value="1"/>
</dbReference>
<dbReference type="InterPro" id="IPR008266">
    <property type="entry name" value="Tyr_kinase_AS"/>
</dbReference>
<dbReference type="GO" id="GO:0004715">
    <property type="term" value="F:non-membrane spanning protein tyrosine kinase activity"/>
    <property type="evidence" value="ECO:0007669"/>
    <property type="project" value="UniProtKB-EC"/>
</dbReference>
<evidence type="ECO:0000259" key="16">
    <source>
        <dbReference type="PROSITE" id="PS50057"/>
    </source>
</evidence>
<evidence type="ECO:0000256" key="10">
    <source>
        <dbReference type="ARBA" id="ARBA00023136"/>
    </source>
</evidence>
<evidence type="ECO:0000256" key="13">
    <source>
        <dbReference type="ARBA" id="ARBA00051245"/>
    </source>
</evidence>
<dbReference type="Gene3D" id="1.20.80.10">
    <property type="match status" value="1"/>
</dbReference>
<evidence type="ECO:0000256" key="5">
    <source>
        <dbReference type="ARBA" id="ARBA00022737"/>
    </source>
</evidence>
<dbReference type="GO" id="GO:0005126">
    <property type="term" value="F:cytokine receptor binding"/>
    <property type="evidence" value="ECO:0007669"/>
    <property type="project" value="TreeGrafter"/>
</dbReference>
<dbReference type="KEGG" id="ppyr:116160425"/>
<reference evidence="17" key="1">
    <citation type="journal article" date="2016" name="Sci. Rep.">
        <title>Molecular characterization of firefly nuptial gifts: a multi-omics approach sheds light on postcopulatory sexual selection.</title>
        <authorList>
            <person name="Al-Wathiqui N."/>
            <person name="Fallon T.R."/>
            <person name="South A."/>
            <person name="Weng J.K."/>
            <person name="Lewis S.M."/>
        </authorList>
    </citation>
    <scope>NUCLEOTIDE SEQUENCE</scope>
</reference>
<dbReference type="SMART" id="SM00295">
    <property type="entry name" value="B41"/>
    <property type="match status" value="1"/>
</dbReference>
<dbReference type="PROSITE" id="PS50011">
    <property type="entry name" value="PROTEIN_KINASE_DOM"/>
    <property type="match status" value="2"/>
</dbReference>
<dbReference type="Gene3D" id="1.10.510.10">
    <property type="entry name" value="Transferase(Phosphotransferase) domain 1"/>
    <property type="match status" value="2"/>
</dbReference>
<organism evidence="17">
    <name type="scientific">Photinus pyralis</name>
    <name type="common">Common eastern firefly</name>
    <name type="synonym">Lampyris pyralis</name>
    <dbReference type="NCBI Taxonomy" id="7054"/>
    <lineage>
        <taxon>Eukaryota</taxon>
        <taxon>Metazoa</taxon>
        <taxon>Ecdysozoa</taxon>
        <taxon>Arthropoda</taxon>
        <taxon>Hexapoda</taxon>
        <taxon>Insecta</taxon>
        <taxon>Pterygota</taxon>
        <taxon>Neoptera</taxon>
        <taxon>Endopterygota</taxon>
        <taxon>Coleoptera</taxon>
        <taxon>Polyphaga</taxon>
        <taxon>Elateriformia</taxon>
        <taxon>Elateroidea</taxon>
        <taxon>Lampyridae</taxon>
        <taxon>Lampyrinae</taxon>
        <taxon>Photinus</taxon>
    </lineage>
</organism>
<dbReference type="InterPro" id="IPR019748">
    <property type="entry name" value="FERM_central"/>
</dbReference>
<dbReference type="GO" id="GO:0009887">
    <property type="term" value="P:animal organ morphogenesis"/>
    <property type="evidence" value="ECO:0007669"/>
    <property type="project" value="UniProtKB-ARBA"/>
</dbReference>
<dbReference type="GO" id="GO:0030182">
    <property type="term" value="P:neuron differentiation"/>
    <property type="evidence" value="ECO:0007669"/>
    <property type="project" value="UniProtKB-ARBA"/>
</dbReference>
<evidence type="ECO:0000256" key="8">
    <source>
        <dbReference type="ARBA" id="ARBA00022840"/>
    </source>
</evidence>
<dbReference type="OrthoDB" id="1915767at2759"/>
<dbReference type="InterPro" id="IPR016251">
    <property type="entry name" value="Tyr_kinase_non-rcpt_Jak/Tyk2"/>
</dbReference>
<protein>
    <recommendedName>
        <fullName evidence="2">non-specific protein-tyrosine kinase</fullName>
        <ecNumber evidence="2">2.7.10.2</ecNumber>
    </recommendedName>
</protein>
<feature type="binding site" evidence="14">
    <location>
        <position position="879"/>
    </location>
    <ligand>
        <name>ATP</name>
        <dbReference type="ChEBI" id="CHEBI:30616"/>
    </ligand>
</feature>
<name>A0A1Y1K6R2_PHOPY</name>
<evidence type="ECO:0000256" key="12">
    <source>
        <dbReference type="ARBA" id="ARBA00051243"/>
    </source>
</evidence>
<dbReference type="PROSITE" id="PS50057">
    <property type="entry name" value="FERM_3"/>
    <property type="match status" value="1"/>
</dbReference>
<dbReference type="EC" id="2.7.10.2" evidence="2"/>
<dbReference type="PRINTS" id="PR01823">
    <property type="entry name" value="JANUSKINASE"/>
</dbReference>
<dbReference type="PROSITE" id="PS00109">
    <property type="entry name" value="PROTEIN_KINASE_TYR"/>
    <property type="match status" value="1"/>
</dbReference>
<evidence type="ECO:0000259" key="15">
    <source>
        <dbReference type="PROSITE" id="PS50011"/>
    </source>
</evidence>
<evidence type="ECO:0000256" key="14">
    <source>
        <dbReference type="PROSITE-ProRule" id="PRU10141"/>
    </source>
</evidence>
<dbReference type="InterPro" id="IPR011009">
    <property type="entry name" value="Kinase-like_dom_sf"/>
</dbReference>
<dbReference type="GO" id="GO:0005524">
    <property type="term" value="F:ATP binding"/>
    <property type="evidence" value="ECO:0007669"/>
    <property type="project" value="UniProtKB-UniRule"/>
</dbReference>
<dbReference type="SMART" id="SM00219">
    <property type="entry name" value="TyrKc"/>
    <property type="match status" value="2"/>
</dbReference>
<dbReference type="InterPro" id="IPR035963">
    <property type="entry name" value="FERM_2"/>
</dbReference>
<dbReference type="GO" id="GO:0007259">
    <property type="term" value="P:cell surface receptor signaling pathway via JAK-STAT"/>
    <property type="evidence" value="ECO:0007669"/>
    <property type="project" value="TreeGrafter"/>
</dbReference>
<dbReference type="GO" id="GO:0002009">
    <property type="term" value="P:morphogenesis of an epithelium"/>
    <property type="evidence" value="ECO:0007669"/>
    <property type="project" value="UniProtKB-ARBA"/>
</dbReference>
<dbReference type="SUPFAM" id="SSF56112">
    <property type="entry name" value="Protein kinase-like (PK-like)"/>
    <property type="match status" value="2"/>
</dbReference>
<dbReference type="AlphaFoldDB" id="A0A1Y1K6R2"/>
<dbReference type="CDD" id="cd14473">
    <property type="entry name" value="FERM_B-lobe"/>
    <property type="match status" value="1"/>
</dbReference>
<dbReference type="SUPFAM" id="SSF47031">
    <property type="entry name" value="Second domain of FERM"/>
    <property type="match status" value="1"/>
</dbReference>
<dbReference type="InterPro" id="IPR000980">
    <property type="entry name" value="SH2"/>
</dbReference>
<dbReference type="GO" id="GO:0016020">
    <property type="term" value="C:membrane"/>
    <property type="evidence" value="ECO:0007669"/>
    <property type="project" value="InterPro"/>
</dbReference>
<evidence type="ECO:0000256" key="2">
    <source>
        <dbReference type="ARBA" id="ARBA00011903"/>
    </source>
</evidence>
<dbReference type="InterPro" id="IPR036860">
    <property type="entry name" value="SH2_dom_sf"/>
</dbReference>
<dbReference type="GO" id="GO:0005829">
    <property type="term" value="C:cytosol"/>
    <property type="evidence" value="ECO:0007669"/>
    <property type="project" value="TreeGrafter"/>
</dbReference>
<evidence type="ECO:0000256" key="6">
    <source>
        <dbReference type="ARBA" id="ARBA00022741"/>
    </source>
</evidence>
<keyword evidence="10" id="KW-0472">Membrane</keyword>
<keyword evidence="8 14" id="KW-0067">ATP-binding</keyword>
<comment type="catalytic activity">
    <reaction evidence="12">
        <text>L-tyrosyl-[protein] + ATP = O-phospho-L-tyrosyl-[protein] + ADP + H(+)</text>
        <dbReference type="Rhea" id="RHEA:10596"/>
        <dbReference type="Rhea" id="RHEA-COMP:10136"/>
        <dbReference type="Rhea" id="RHEA-COMP:20101"/>
        <dbReference type="ChEBI" id="CHEBI:15378"/>
        <dbReference type="ChEBI" id="CHEBI:30616"/>
        <dbReference type="ChEBI" id="CHEBI:46858"/>
        <dbReference type="ChEBI" id="CHEBI:61978"/>
        <dbReference type="ChEBI" id="CHEBI:456216"/>
        <dbReference type="EC" id="2.7.10.1"/>
    </reaction>
</comment>
<accession>A0A1Y1K6R2</accession>
<dbReference type="GO" id="GO:0071944">
    <property type="term" value="C:cell periphery"/>
    <property type="evidence" value="ECO:0007669"/>
    <property type="project" value="UniProtKB-ARBA"/>
</dbReference>
<comment type="subcellular location">
    <subcellularLocation>
        <location evidence="1">Endomembrane system</location>
    </subcellularLocation>
</comment>
<evidence type="ECO:0000256" key="4">
    <source>
        <dbReference type="ARBA" id="ARBA00022679"/>
    </source>
</evidence>
<feature type="domain" description="FERM" evidence="16">
    <location>
        <begin position="4"/>
        <end position="301"/>
    </location>
</feature>
<dbReference type="InterPro" id="IPR001245">
    <property type="entry name" value="Ser-Thr/Tyr_kinase_cat_dom"/>
</dbReference>
<evidence type="ECO:0000256" key="9">
    <source>
        <dbReference type="ARBA" id="ARBA00022999"/>
    </source>
</evidence>
<dbReference type="PRINTS" id="PR00109">
    <property type="entry name" value="TYRKINASE"/>
</dbReference>
<evidence type="ECO:0000256" key="1">
    <source>
        <dbReference type="ARBA" id="ARBA00004308"/>
    </source>
</evidence>
<dbReference type="GO" id="GO:0048468">
    <property type="term" value="P:cell development"/>
    <property type="evidence" value="ECO:0007669"/>
    <property type="project" value="UniProtKB-ARBA"/>
</dbReference>
<keyword evidence="9" id="KW-0727">SH2 domain</keyword>
<evidence type="ECO:0000313" key="17">
    <source>
        <dbReference type="EMBL" id="JAV54487.1"/>
    </source>
</evidence>
<keyword evidence="3" id="KW-0597">Phosphoprotein</keyword>
<dbReference type="InterPro" id="IPR041381">
    <property type="entry name" value="JAK1-3/TYK2_PHL_dom"/>
</dbReference>
<dbReference type="PANTHER" id="PTHR45807">
    <property type="entry name" value="TYROSINE-PROTEIN KINASE HOPSCOTCH"/>
    <property type="match status" value="1"/>
</dbReference>
<dbReference type="SUPFAM" id="SSF55550">
    <property type="entry name" value="SH2 domain"/>
    <property type="match status" value="1"/>
</dbReference>
<dbReference type="InterPro" id="IPR000719">
    <property type="entry name" value="Prot_kinase_dom"/>
</dbReference>
<dbReference type="GO" id="GO:0012505">
    <property type="term" value="C:endomembrane system"/>
    <property type="evidence" value="ECO:0007669"/>
    <property type="project" value="UniProtKB-SubCell"/>
</dbReference>
<dbReference type="InterPro" id="IPR017441">
    <property type="entry name" value="Protein_kinase_ATP_BS"/>
</dbReference>
<comment type="catalytic activity">
    <reaction evidence="13">
        <text>L-tyrosyl-[protein] + ATP = O-phospho-L-tyrosyl-[protein] + ADP + H(+)</text>
        <dbReference type="Rhea" id="RHEA:10596"/>
        <dbReference type="Rhea" id="RHEA-COMP:10136"/>
        <dbReference type="Rhea" id="RHEA-COMP:20101"/>
        <dbReference type="ChEBI" id="CHEBI:15378"/>
        <dbReference type="ChEBI" id="CHEBI:30616"/>
        <dbReference type="ChEBI" id="CHEBI:46858"/>
        <dbReference type="ChEBI" id="CHEBI:61978"/>
        <dbReference type="ChEBI" id="CHEBI:456216"/>
        <dbReference type="EC" id="2.7.10.2"/>
    </reaction>
</comment>
<dbReference type="GeneID" id="116160425"/>
<dbReference type="InterPro" id="IPR019749">
    <property type="entry name" value="Band_41_domain"/>
</dbReference>
<keyword evidence="4" id="KW-0808">Transferase</keyword>
<dbReference type="GO" id="GO:0051130">
    <property type="term" value="P:positive regulation of cellular component organization"/>
    <property type="evidence" value="ECO:0007669"/>
    <property type="project" value="UniProtKB-ARBA"/>
</dbReference>
<dbReference type="GO" id="GO:0035556">
    <property type="term" value="P:intracellular signal transduction"/>
    <property type="evidence" value="ECO:0007669"/>
    <property type="project" value="InterPro"/>
</dbReference>
<proteinExistence type="predicted"/>
<dbReference type="InterPro" id="IPR020635">
    <property type="entry name" value="Tyr_kinase_cat_dom"/>
</dbReference>
<feature type="domain" description="Protein kinase" evidence="15">
    <location>
        <begin position="462"/>
        <end position="717"/>
    </location>
</feature>
<evidence type="ECO:0000256" key="3">
    <source>
        <dbReference type="ARBA" id="ARBA00022553"/>
    </source>
</evidence>
<dbReference type="GO" id="GO:0019221">
    <property type="term" value="P:cytokine-mediated signaling pathway"/>
    <property type="evidence" value="ECO:0007669"/>
    <property type="project" value="TreeGrafter"/>
</dbReference>
<dbReference type="CTD" id="32080"/>
<evidence type="ECO:0000256" key="7">
    <source>
        <dbReference type="ARBA" id="ARBA00022777"/>
    </source>
</evidence>
<dbReference type="Pfam" id="PF07714">
    <property type="entry name" value="PK_Tyr_Ser-Thr"/>
    <property type="match status" value="2"/>
</dbReference>
<dbReference type="RefSeq" id="XP_031329480.1">
    <property type="nucleotide sequence ID" value="XM_031473620.1"/>
</dbReference>
<dbReference type="PROSITE" id="PS00107">
    <property type="entry name" value="PROTEIN_KINASE_ATP"/>
    <property type="match status" value="1"/>
</dbReference>
<dbReference type="GO" id="GO:0004714">
    <property type="term" value="F:transmembrane receptor protein tyrosine kinase activity"/>
    <property type="evidence" value="ECO:0007669"/>
    <property type="project" value="UniProtKB-EC"/>
</dbReference>
<dbReference type="FunFam" id="1.10.510.10:FF:001512">
    <property type="entry name" value="Receptor tyrosine-protein kinase erbB-2"/>
    <property type="match status" value="1"/>
</dbReference>
<dbReference type="Gene3D" id="3.30.505.10">
    <property type="entry name" value="SH2 domain"/>
    <property type="match status" value="1"/>
</dbReference>
<dbReference type="InterPro" id="IPR000299">
    <property type="entry name" value="FERM_domain"/>
</dbReference>
<keyword evidence="6 14" id="KW-0547">Nucleotide-binding</keyword>
<dbReference type="Pfam" id="PF17887">
    <property type="entry name" value="Jak1_Phl"/>
    <property type="match status" value="1"/>
</dbReference>
<dbReference type="GO" id="GO:0050793">
    <property type="term" value="P:regulation of developmental process"/>
    <property type="evidence" value="ECO:0007669"/>
    <property type="project" value="UniProtKB-ARBA"/>
</dbReference>
<dbReference type="Pfam" id="PF21990">
    <property type="entry name" value="SH2_1"/>
    <property type="match status" value="1"/>
</dbReference>
<evidence type="ECO:0000256" key="11">
    <source>
        <dbReference type="ARBA" id="ARBA00023137"/>
    </source>
</evidence>
<dbReference type="InterPro" id="IPR051286">
    <property type="entry name" value="JAK"/>
</dbReference>
<dbReference type="InterPro" id="IPR041155">
    <property type="entry name" value="FERM_F1"/>
</dbReference>
<dbReference type="Pfam" id="PF18379">
    <property type="entry name" value="FERM_F1"/>
    <property type="match status" value="1"/>
</dbReference>